<dbReference type="PATRIC" id="fig|626937.4.peg.2066"/>
<evidence type="ECO:0000256" key="2">
    <source>
        <dbReference type="ARBA" id="ARBA00022559"/>
    </source>
</evidence>
<dbReference type="AlphaFoldDB" id="A0A136Q2D2"/>
<dbReference type="PANTHER" id="PTHR11592">
    <property type="entry name" value="GLUTATHIONE PEROXIDASE"/>
    <property type="match status" value="1"/>
</dbReference>
<dbReference type="InterPro" id="IPR000889">
    <property type="entry name" value="Glutathione_peroxidase"/>
</dbReference>
<dbReference type="PROSITE" id="PS51355">
    <property type="entry name" value="GLUTATHIONE_PEROXID_3"/>
    <property type="match status" value="1"/>
</dbReference>
<evidence type="ECO:0000313" key="7">
    <source>
        <dbReference type="Proteomes" id="UP000070366"/>
    </source>
</evidence>
<dbReference type="Proteomes" id="UP000070366">
    <property type="component" value="Unassembled WGS sequence"/>
</dbReference>
<comment type="similarity">
    <text evidence="1 5">Belongs to the glutathione peroxidase family.</text>
</comment>
<dbReference type="PANTHER" id="PTHR11592:SF78">
    <property type="entry name" value="GLUTATHIONE PEROXIDASE"/>
    <property type="match status" value="1"/>
</dbReference>
<dbReference type="InterPro" id="IPR029759">
    <property type="entry name" value="GPX_AS"/>
</dbReference>
<gene>
    <name evidence="6" type="ORF">HMPREF3293_02094</name>
</gene>
<evidence type="ECO:0000256" key="3">
    <source>
        <dbReference type="ARBA" id="ARBA00023002"/>
    </source>
</evidence>
<dbReference type="FunFam" id="3.40.30.10:FF:000010">
    <property type="entry name" value="Glutathione peroxidase"/>
    <property type="match status" value="1"/>
</dbReference>
<dbReference type="InterPro" id="IPR036249">
    <property type="entry name" value="Thioredoxin-like_sf"/>
</dbReference>
<organism evidence="6 7">
    <name type="scientific">Christensenella minuta</name>
    <dbReference type="NCBI Taxonomy" id="626937"/>
    <lineage>
        <taxon>Bacteria</taxon>
        <taxon>Bacillati</taxon>
        <taxon>Bacillota</taxon>
        <taxon>Clostridia</taxon>
        <taxon>Christensenellales</taxon>
        <taxon>Christensenellaceae</taxon>
        <taxon>Christensenella</taxon>
    </lineage>
</organism>
<keyword evidence="7" id="KW-1185">Reference proteome</keyword>
<keyword evidence="2 5" id="KW-0575">Peroxidase</keyword>
<dbReference type="GO" id="GO:0034599">
    <property type="term" value="P:cellular response to oxidative stress"/>
    <property type="evidence" value="ECO:0007669"/>
    <property type="project" value="TreeGrafter"/>
</dbReference>
<protein>
    <recommendedName>
        <fullName evidence="5">Glutathione peroxidase</fullName>
    </recommendedName>
</protein>
<dbReference type="PROSITE" id="PS00763">
    <property type="entry name" value="GLUTATHIONE_PEROXID_2"/>
    <property type="match status" value="1"/>
</dbReference>
<comment type="caution">
    <text evidence="6">The sequence shown here is derived from an EMBL/GenBank/DDBJ whole genome shotgun (WGS) entry which is preliminary data.</text>
</comment>
<proteinExistence type="inferred from homology"/>
<dbReference type="PROSITE" id="PS00460">
    <property type="entry name" value="GLUTATHIONE_PEROXID_1"/>
    <property type="match status" value="1"/>
</dbReference>
<evidence type="ECO:0000313" key="6">
    <source>
        <dbReference type="EMBL" id="KXK64849.1"/>
    </source>
</evidence>
<dbReference type="InterPro" id="IPR029760">
    <property type="entry name" value="GPX_CS"/>
</dbReference>
<dbReference type="Gene3D" id="3.40.30.10">
    <property type="entry name" value="Glutaredoxin"/>
    <property type="match status" value="1"/>
</dbReference>
<sequence>MGNRSKLMNVYDFDVKKMNGEMQAMRDYEGKVLLIVNTASKCGFTPQFEGLEKLYQAYGERGLVIVGFPCNQFAGQDPGTNEEIKEFCSLNYGVTFPMMAKVDVNGENAAPLYQYLKSQKGFKGFDMEHPIAPKLDEILSAADKDYAQNSDIKWNFTKFLVDRNGAVVERFEPTSTPEQIAPSIEKLL</sequence>
<dbReference type="Pfam" id="PF00255">
    <property type="entry name" value="GSHPx"/>
    <property type="match status" value="1"/>
</dbReference>
<dbReference type="CDD" id="cd00340">
    <property type="entry name" value="GSH_Peroxidase"/>
    <property type="match status" value="1"/>
</dbReference>
<evidence type="ECO:0000256" key="5">
    <source>
        <dbReference type="RuleBase" id="RU000499"/>
    </source>
</evidence>
<keyword evidence="3 5" id="KW-0560">Oxidoreductase</keyword>
<dbReference type="PRINTS" id="PR01011">
    <property type="entry name" value="GLUTPROXDASE"/>
</dbReference>
<reference evidence="7" key="1">
    <citation type="submission" date="2016-02" db="EMBL/GenBank/DDBJ databases">
        <authorList>
            <person name="Mitreva M."/>
            <person name="Pepin K.H."/>
            <person name="Mihindukulasuriya K.A."/>
            <person name="Fulton R."/>
            <person name="Fronick C."/>
            <person name="O'Laughlin M."/>
            <person name="Miner T."/>
            <person name="Herter B."/>
            <person name="Rosa B.A."/>
            <person name="Cordes M."/>
            <person name="Tomlinson C."/>
            <person name="Wollam A."/>
            <person name="Palsikar V.B."/>
            <person name="Mardis E.R."/>
            <person name="Wilson R.K."/>
        </authorList>
    </citation>
    <scope>NUCLEOTIDE SEQUENCE [LARGE SCALE GENOMIC DNA]</scope>
    <source>
        <strain evidence="7">DSM 22607</strain>
    </source>
</reference>
<feature type="active site" evidence="4">
    <location>
        <position position="42"/>
    </location>
</feature>
<dbReference type="PIRSF" id="PIRSF000303">
    <property type="entry name" value="Glutathion_perox"/>
    <property type="match status" value="1"/>
</dbReference>
<name>A0A136Q2D2_9FIRM</name>
<dbReference type="GO" id="GO:0004601">
    <property type="term" value="F:peroxidase activity"/>
    <property type="evidence" value="ECO:0007669"/>
    <property type="project" value="UniProtKB-KW"/>
</dbReference>
<evidence type="ECO:0000256" key="4">
    <source>
        <dbReference type="PIRSR" id="PIRSR000303-1"/>
    </source>
</evidence>
<dbReference type="EMBL" id="LSZW01000063">
    <property type="protein sequence ID" value="KXK64849.1"/>
    <property type="molecule type" value="Genomic_DNA"/>
</dbReference>
<evidence type="ECO:0000256" key="1">
    <source>
        <dbReference type="ARBA" id="ARBA00006926"/>
    </source>
</evidence>
<accession>A0A136Q2D2</accession>
<dbReference type="SUPFAM" id="SSF52833">
    <property type="entry name" value="Thioredoxin-like"/>
    <property type="match status" value="1"/>
</dbReference>
<dbReference type="STRING" id="626937.HMPREF3293_02094"/>